<gene>
    <name evidence="2" type="primary">Vwa5a</name>
    <name evidence="2" type="ORF">BUCABY_R00355</name>
</gene>
<reference evidence="2 3" key="1">
    <citation type="submission" date="2019-09" db="EMBL/GenBank/DDBJ databases">
        <title>Bird 10,000 Genomes (B10K) Project - Family phase.</title>
        <authorList>
            <person name="Zhang G."/>
        </authorList>
    </citation>
    <scope>NUCLEOTIDE SEQUENCE [LARGE SCALE GENOMIC DNA]</scope>
    <source>
        <strain evidence="2">B10K-DU-012-80</strain>
    </source>
</reference>
<dbReference type="PANTHER" id="PTHR45737">
    <property type="entry name" value="VON WILLEBRAND FACTOR A DOMAIN-CONTAINING PROTEIN 5A"/>
    <property type="match status" value="1"/>
</dbReference>
<evidence type="ECO:0000313" key="3">
    <source>
        <dbReference type="Proteomes" id="UP000551127"/>
    </source>
</evidence>
<dbReference type="PROSITE" id="PS51468">
    <property type="entry name" value="VIT"/>
    <property type="match status" value="1"/>
</dbReference>
<dbReference type="EMBL" id="VYZL01004850">
    <property type="protein sequence ID" value="NWR64746.1"/>
    <property type="molecule type" value="Genomic_DNA"/>
</dbReference>
<dbReference type="SMART" id="SM00609">
    <property type="entry name" value="VIT"/>
    <property type="match status" value="1"/>
</dbReference>
<dbReference type="PANTHER" id="PTHR45737:SF6">
    <property type="entry name" value="VON WILLEBRAND FACTOR A DOMAIN-CONTAINING PROTEIN 5A"/>
    <property type="match status" value="1"/>
</dbReference>
<evidence type="ECO:0000313" key="2">
    <source>
        <dbReference type="EMBL" id="NWR64746.1"/>
    </source>
</evidence>
<name>A0A7K4Z0P0_BUCAB</name>
<dbReference type="InterPro" id="IPR013694">
    <property type="entry name" value="VIT"/>
</dbReference>
<comment type="caution">
    <text evidence="2">The sequence shown here is derived from an EMBL/GenBank/DDBJ whole genome shotgun (WGS) entry which is preliminary data.</text>
</comment>
<dbReference type="AlphaFoldDB" id="A0A7K4Z0P0"/>
<dbReference type="InterPro" id="IPR002035">
    <property type="entry name" value="VWF_A"/>
</dbReference>
<dbReference type="Pfam" id="PF08487">
    <property type="entry name" value="VIT"/>
    <property type="match status" value="1"/>
</dbReference>
<dbReference type="SUPFAM" id="SSF53300">
    <property type="entry name" value="vWA-like"/>
    <property type="match status" value="1"/>
</dbReference>
<evidence type="ECO:0000259" key="1">
    <source>
        <dbReference type="PROSITE" id="PS51468"/>
    </source>
</evidence>
<sequence>QRGIWFFSSYTGLEPDAVTVNVTIQDFVASVVSELVFCNDQVSRDIMFLFPVDSHTVVHTFYATMGDTRIEAMLWEKEEAQRLCKATSGMENLRYLQDQCDLWGPVFACFLGTVPPNGEVAISLCYAQELLLQPDGAALFCWPDALFPRMKTFSEVSSFTVSHLLLPADWLFSDDGAAENLHFTVCLKSAQGVSHVDINSSHTPLRYTAPDQTSAEVSLKLTPWLKCDLRLLVYYRGPHSLNAVVERADPKAPSGSLLGDPVVMVTLMPSIPEVVHSPGQLGEFLFLMDRSLFHDGQVLLEENTLLFLLKSLPLGCYFNIYSFGATFQAFYPQSVEYTQESMSNAVGRISSICPDLGGCDLLGLLRSIYSTPLLHGHPRQLFIFIERKISNEEEEVMAEVYRYRDHHRCFSFPTNQCDSFHLAQAMALETKGKCVCIHSRMDMTSEAVKCLQQALQPVATGISLHWDLPPGLEVSMIRKAPEMMFQGHQSFIYAQICGQAQDAEVNEGAVTLQYHVGSQSFEYTLRFSLSPSSDDRLPVHRMAMMHLLWKLALEGTSRAEKDLWHSAVKSSLSLGVPSPFTSIVAVRVKQSDASCHDSLPPGSSMLFSPSSNLVPCQLLWLHGFRPVWFKSTRFWMIQKCQICLETLGHKAPDTEALTQLSASWKADSWDWTISPLSTRLCDFSRLRVMVALQKANGSWAFTTALVSALGLSEADVEGRRPSEGVQATAWATVLALVWLHQYKWKVPWSELLEAKACRWLQNQPEVQLDKCVEAANSLLGCFVEPSVFRT</sequence>
<proteinExistence type="predicted"/>
<accession>A0A7K4Z0P0</accession>
<dbReference type="Pfam" id="PF13768">
    <property type="entry name" value="VWA_3"/>
    <property type="match status" value="1"/>
</dbReference>
<dbReference type="InterPro" id="IPR036465">
    <property type="entry name" value="vWFA_dom_sf"/>
</dbReference>
<feature type="domain" description="VIT" evidence="1">
    <location>
        <begin position="1"/>
        <end position="128"/>
    </location>
</feature>
<keyword evidence="3" id="KW-1185">Reference proteome</keyword>
<protein>
    <submittedName>
        <fullName evidence="2">VMA5A protein</fullName>
    </submittedName>
</protein>
<dbReference type="Proteomes" id="UP000551127">
    <property type="component" value="Unassembled WGS sequence"/>
</dbReference>
<organism evidence="2 3">
    <name type="scientific">Bucorvus abyssinicus</name>
    <name type="common">Northern ground-hornbill</name>
    <name type="synonym">Abyssinian ground-hornbill</name>
    <dbReference type="NCBI Taxonomy" id="153643"/>
    <lineage>
        <taxon>Eukaryota</taxon>
        <taxon>Metazoa</taxon>
        <taxon>Chordata</taxon>
        <taxon>Craniata</taxon>
        <taxon>Vertebrata</taxon>
        <taxon>Euteleostomi</taxon>
        <taxon>Archelosauria</taxon>
        <taxon>Archosauria</taxon>
        <taxon>Dinosauria</taxon>
        <taxon>Saurischia</taxon>
        <taxon>Theropoda</taxon>
        <taxon>Coelurosauria</taxon>
        <taxon>Aves</taxon>
        <taxon>Neognathae</taxon>
        <taxon>Neoaves</taxon>
        <taxon>Telluraves</taxon>
        <taxon>Coraciimorphae</taxon>
        <taxon>Bucerotiformes</taxon>
        <taxon>Bucorvidae</taxon>
        <taxon>Bucorvus</taxon>
    </lineage>
</organism>
<feature type="non-terminal residue" evidence="2">
    <location>
        <position position="1"/>
    </location>
</feature>
<dbReference type="OrthoDB" id="1729737at2759"/>
<feature type="non-terminal residue" evidence="2">
    <location>
        <position position="790"/>
    </location>
</feature>